<accession>A0A397UD64</accession>
<protein>
    <submittedName>
        <fullName evidence="1">Uncharacterized protein</fullName>
    </submittedName>
</protein>
<comment type="caution">
    <text evidence="1">The sequence shown here is derived from an EMBL/GenBank/DDBJ whole genome shotgun (WGS) entry which is preliminary data.</text>
</comment>
<keyword evidence="2" id="KW-1185">Reference proteome</keyword>
<dbReference type="EMBL" id="QKWP01001773">
    <property type="protein sequence ID" value="RIB06699.1"/>
    <property type="molecule type" value="Genomic_DNA"/>
</dbReference>
<evidence type="ECO:0000313" key="1">
    <source>
        <dbReference type="EMBL" id="RIB06699.1"/>
    </source>
</evidence>
<dbReference type="Proteomes" id="UP000266673">
    <property type="component" value="Unassembled WGS sequence"/>
</dbReference>
<reference evidence="1 2" key="1">
    <citation type="submission" date="2018-06" db="EMBL/GenBank/DDBJ databases">
        <title>Comparative genomics reveals the genomic features of Rhizophagus irregularis, R. cerebriforme, R. diaphanum and Gigaspora rosea, and their symbiotic lifestyle signature.</title>
        <authorList>
            <person name="Morin E."/>
            <person name="San Clemente H."/>
            <person name="Chen E.C.H."/>
            <person name="De La Providencia I."/>
            <person name="Hainaut M."/>
            <person name="Kuo A."/>
            <person name="Kohler A."/>
            <person name="Murat C."/>
            <person name="Tang N."/>
            <person name="Roy S."/>
            <person name="Loubradou J."/>
            <person name="Henrissat B."/>
            <person name="Grigoriev I.V."/>
            <person name="Corradi N."/>
            <person name="Roux C."/>
            <person name="Martin F.M."/>
        </authorList>
    </citation>
    <scope>NUCLEOTIDE SEQUENCE [LARGE SCALE GENOMIC DNA]</scope>
    <source>
        <strain evidence="1 2">DAOM 194757</strain>
    </source>
</reference>
<organism evidence="1 2">
    <name type="scientific">Gigaspora rosea</name>
    <dbReference type="NCBI Taxonomy" id="44941"/>
    <lineage>
        <taxon>Eukaryota</taxon>
        <taxon>Fungi</taxon>
        <taxon>Fungi incertae sedis</taxon>
        <taxon>Mucoromycota</taxon>
        <taxon>Glomeromycotina</taxon>
        <taxon>Glomeromycetes</taxon>
        <taxon>Diversisporales</taxon>
        <taxon>Gigasporaceae</taxon>
        <taxon>Gigaspora</taxon>
    </lineage>
</organism>
<proteinExistence type="predicted"/>
<sequence>MGRPGYANKKGQRENPYLAYTEDPTKDEDYEMKTQKTSNKIILTKRSIKDETTTLEKAPTRTLRSTPAEMMTTKRSLEGRKNCTNENFVELQLKPHKTKNNKTGTYLHNANLPTTKLHEYVDLEKR</sequence>
<name>A0A397UD64_9GLOM</name>
<dbReference type="AlphaFoldDB" id="A0A397UD64"/>
<evidence type="ECO:0000313" key="2">
    <source>
        <dbReference type="Proteomes" id="UP000266673"/>
    </source>
</evidence>
<gene>
    <name evidence="1" type="ORF">C2G38_2046590</name>
</gene>